<name>A0A4R1M658_9FIRM</name>
<feature type="transmembrane region" description="Helical" evidence="1">
    <location>
        <begin position="7"/>
        <end position="26"/>
    </location>
</feature>
<dbReference type="PANTHER" id="PTHR46438:SF2">
    <property type="entry name" value="ALPHA_BETA-HYDROLASES SUPERFAMILY PROTEIN"/>
    <property type="match status" value="1"/>
</dbReference>
<reference evidence="3 4" key="1">
    <citation type="submission" date="2019-03" db="EMBL/GenBank/DDBJ databases">
        <title>Genomic Encyclopedia of Type Strains, Phase IV (KMG-IV): sequencing the most valuable type-strain genomes for metagenomic binning, comparative biology and taxonomic classification.</title>
        <authorList>
            <person name="Goeker M."/>
        </authorList>
    </citation>
    <scope>NUCLEOTIDE SEQUENCE [LARGE SCALE GENOMIC DNA]</scope>
    <source>
        <strain evidence="3 4">DSM 24176</strain>
    </source>
</reference>
<keyword evidence="4" id="KW-1185">Reference proteome</keyword>
<keyword evidence="1" id="KW-0472">Membrane</keyword>
<keyword evidence="1" id="KW-1133">Transmembrane helix</keyword>
<feature type="domain" description="AB hydrolase-1" evidence="2">
    <location>
        <begin position="60"/>
        <end position="159"/>
    </location>
</feature>
<accession>A0A4R1M658</accession>
<keyword evidence="1" id="KW-0812">Transmembrane</keyword>
<protein>
    <submittedName>
        <fullName evidence="3">Pimeloyl-ACP methyl ester carboxylesterase</fullName>
    </submittedName>
</protein>
<dbReference type="AlphaFoldDB" id="A0A4R1M658"/>
<dbReference type="PANTHER" id="PTHR46438">
    <property type="entry name" value="ALPHA/BETA-HYDROLASES SUPERFAMILY PROTEIN"/>
    <property type="match status" value="1"/>
</dbReference>
<dbReference type="EMBL" id="SMGQ01000019">
    <property type="protein sequence ID" value="TCK86782.1"/>
    <property type="molecule type" value="Genomic_DNA"/>
</dbReference>
<proteinExistence type="predicted"/>
<dbReference type="RefSeq" id="WP_132283488.1">
    <property type="nucleotide sequence ID" value="NZ_SMGQ01000019.1"/>
</dbReference>
<dbReference type="SUPFAM" id="SSF53474">
    <property type="entry name" value="alpha/beta-Hydrolases"/>
    <property type="match status" value="1"/>
</dbReference>
<dbReference type="OrthoDB" id="9808398at2"/>
<evidence type="ECO:0000313" key="3">
    <source>
        <dbReference type="EMBL" id="TCK86782.1"/>
    </source>
</evidence>
<dbReference type="Pfam" id="PF00561">
    <property type="entry name" value="Abhydrolase_1"/>
    <property type="match status" value="1"/>
</dbReference>
<organism evidence="3 4">
    <name type="scientific">Natranaerovirga hydrolytica</name>
    <dbReference type="NCBI Taxonomy" id="680378"/>
    <lineage>
        <taxon>Bacteria</taxon>
        <taxon>Bacillati</taxon>
        <taxon>Bacillota</taxon>
        <taxon>Clostridia</taxon>
        <taxon>Lachnospirales</taxon>
        <taxon>Natranaerovirgaceae</taxon>
        <taxon>Natranaerovirga</taxon>
    </lineage>
</organism>
<gene>
    <name evidence="3" type="ORF">EDC19_2836</name>
</gene>
<evidence type="ECO:0000256" key="1">
    <source>
        <dbReference type="SAM" id="Phobius"/>
    </source>
</evidence>
<dbReference type="Gene3D" id="3.40.50.1820">
    <property type="entry name" value="alpha/beta hydrolase"/>
    <property type="match status" value="1"/>
</dbReference>
<comment type="caution">
    <text evidence="3">The sequence shown here is derived from an EMBL/GenBank/DDBJ whole genome shotgun (WGS) entry which is preliminary data.</text>
</comment>
<evidence type="ECO:0000313" key="4">
    <source>
        <dbReference type="Proteomes" id="UP000294545"/>
    </source>
</evidence>
<sequence length="311" mass="36667">MKRKNKFIVLSLLSIIFIYIINKLIFTFSTIKNNLYSYNAQYFQWRFGKIFYTKQGKGQPLLLIHDLNTFSSDIEWSQMVKSLQRNYTVYTIDLLGCGRSDKPKITYTSYLYVQLVTDFVKNIIKEPTHIVTSGSSTSFITMACYQNPYLFNKMMFINPTNIKKMNRYPRKRNQLNKKLLESPLIGTLLYNMLHSKLRINKKLNNAFYSKSALKNKYINLFHESSHINGVDAKFLYASIKNAYTNINIVHALEQINHSMFIVYDRSKEKSSIQEYKDINPSIETQYINNARHYPHIECVSKTLELIDMYFN</sequence>
<dbReference type="InterPro" id="IPR029058">
    <property type="entry name" value="AB_hydrolase_fold"/>
</dbReference>
<dbReference type="Proteomes" id="UP000294545">
    <property type="component" value="Unassembled WGS sequence"/>
</dbReference>
<evidence type="ECO:0000259" key="2">
    <source>
        <dbReference type="Pfam" id="PF00561"/>
    </source>
</evidence>
<dbReference type="InterPro" id="IPR000073">
    <property type="entry name" value="AB_hydrolase_1"/>
</dbReference>